<accession>A0A563U869</accession>
<gene>
    <name evidence="2" type="ORF">FPZ43_13710</name>
</gene>
<evidence type="ECO:0000313" key="3">
    <source>
        <dbReference type="Proteomes" id="UP000320042"/>
    </source>
</evidence>
<keyword evidence="2" id="KW-0808">Transferase</keyword>
<dbReference type="Gene3D" id="3.40.630.30">
    <property type="match status" value="1"/>
</dbReference>
<dbReference type="Pfam" id="PF13302">
    <property type="entry name" value="Acetyltransf_3"/>
    <property type="match status" value="1"/>
</dbReference>
<proteinExistence type="predicted"/>
<keyword evidence="3" id="KW-1185">Reference proteome</keyword>
<reference evidence="2 3" key="1">
    <citation type="submission" date="2019-07" db="EMBL/GenBank/DDBJ databases">
        <authorList>
            <person name="Kim J."/>
        </authorList>
    </citation>
    <scope>NUCLEOTIDE SEQUENCE [LARGE SCALE GENOMIC DNA]</scope>
    <source>
        <strain evidence="3">dk17</strain>
    </source>
</reference>
<evidence type="ECO:0000259" key="1">
    <source>
        <dbReference type="Pfam" id="PF13302"/>
    </source>
</evidence>
<dbReference type="SUPFAM" id="SSF55729">
    <property type="entry name" value="Acyl-CoA N-acyltransferases (Nat)"/>
    <property type="match status" value="1"/>
</dbReference>
<dbReference type="AlphaFoldDB" id="A0A563U869"/>
<name>A0A563U869_9SPHI</name>
<dbReference type="InterPro" id="IPR000182">
    <property type="entry name" value="GNAT_dom"/>
</dbReference>
<dbReference type="OrthoDB" id="9811523at2"/>
<protein>
    <submittedName>
        <fullName evidence="2">GNAT family N-acetyltransferase</fullName>
    </submittedName>
</protein>
<organism evidence="2 3">
    <name type="scientific">Mucilaginibacter pallidiroseus</name>
    <dbReference type="NCBI Taxonomy" id="2599295"/>
    <lineage>
        <taxon>Bacteria</taxon>
        <taxon>Pseudomonadati</taxon>
        <taxon>Bacteroidota</taxon>
        <taxon>Sphingobacteriia</taxon>
        <taxon>Sphingobacteriales</taxon>
        <taxon>Sphingobacteriaceae</taxon>
        <taxon>Mucilaginibacter</taxon>
    </lineage>
</organism>
<dbReference type="InterPro" id="IPR016181">
    <property type="entry name" value="Acyl_CoA_acyltransferase"/>
</dbReference>
<dbReference type="Proteomes" id="UP000320042">
    <property type="component" value="Unassembled WGS sequence"/>
</dbReference>
<dbReference type="RefSeq" id="WP_146382493.1">
    <property type="nucleotide sequence ID" value="NZ_VOEJ01000006.1"/>
</dbReference>
<dbReference type="EMBL" id="VOEJ01000006">
    <property type="protein sequence ID" value="TWR27526.1"/>
    <property type="molecule type" value="Genomic_DNA"/>
</dbReference>
<dbReference type="GO" id="GO:0016747">
    <property type="term" value="F:acyltransferase activity, transferring groups other than amino-acyl groups"/>
    <property type="evidence" value="ECO:0007669"/>
    <property type="project" value="InterPro"/>
</dbReference>
<feature type="domain" description="N-acetyltransferase" evidence="1">
    <location>
        <begin position="14"/>
        <end position="87"/>
    </location>
</feature>
<evidence type="ECO:0000313" key="2">
    <source>
        <dbReference type="EMBL" id="TWR27526.1"/>
    </source>
</evidence>
<comment type="caution">
    <text evidence="2">The sequence shown here is derived from an EMBL/GenBank/DDBJ whole genome shotgun (WGS) entry which is preliminary data.</text>
</comment>
<sequence>MSAGFVLKELETSRLRLRQLFADDAGQLVLLRCDERVNRYLNRPKSTSYDQAAGFIDRVLSNNAYYWAINLKHETTLIGTVCLWNPRFSIDCYNLFTLLI</sequence>